<comment type="subcellular location">
    <subcellularLocation>
        <location evidence="1">Cell membrane</location>
        <topology evidence="1">Multi-pass membrane protein</topology>
    </subcellularLocation>
</comment>
<evidence type="ECO:0000256" key="2">
    <source>
        <dbReference type="ARBA" id="ARBA00022448"/>
    </source>
</evidence>
<comment type="caution">
    <text evidence="11">The sequence shown here is derived from an EMBL/GenBank/DDBJ whole genome shotgun (WGS) entry which is preliminary data.</text>
</comment>
<feature type="transmembrane region" description="Helical" evidence="10">
    <location>
        <begin position="354"/>
        <end position="377"/>
    </location>
</feature>
<reference evidence="11 12" key="1">
    <citation type="journal article" date="2012" name="Int. J. Syst. Evol. Microbiol.">
        <title>Flammeovirga pacifica sp. nov., isolated from deep-sea sediment.</title>
        <authorList>
            <person name="Xu H."/>
            <person name="Fu Y."/>
            <person name="Yang N."/>
            <person name="Ding Z."/>
            <person name="Lai Q."/>
            <person name="Zeng R."/>
        </authorList>
    </citation>
    <scope>NUCLEOTIDE SEQUENCE [LARGE SCALE GENOMIC DNA]</scope>
    <source>
        <strain evidence="12">DSM 24597 / LMG 26175 / WPAGA1</strain>
    </source>
</reference>
<dbReference type="STRING" id="915059.NH26_07680"/>
<feature type="transmembrane region" description="Helical" evidence="10">
    <location>
        <begin position="96"/>
        <end position="120"/>
    </location>
</feature>
<dbReference type="NCBIfam" id="TIGR00797">
    <property type="entry name" value="matE"/>
    <property type="match status" value="1"/>
</dbReference>
<feature type="transmembrane region" description="Helical" evidence="10">
    <location>
        <begin position="248"/>
        <end position="269"/>
    </location>
</feature>
<evidence type="ECO:0000256" key="10">
    <source>
        <dbReference type="SAM" id="Phobius"/>
    </source>
</evidence>
<evidence type="ECO:0000256" key="6">
    <source>
        <dbReference type="ARBA" id="ARBA00022989"/>
    </source>
</evidence>
<feature type="transmembrane region" description="Helical" evidence="10">
    <location>
        <begin position="319"/>
        <end position="339"/>
    </location>
</feature>
<dbReference type="InterPro" id="IPR050222">
    <property type="entry name" value="MATE_MdtK"/>
</dbReference>
<feature type="transmembrane region" description="Helical" evidence="10">
    <location>
        <begin position="194"/>
        <end position="216"/>
    </location>
</feature>
<sequence>MRKIISRYSEHYKDTIRLATPVVVSQAGQNLTNILDNVMVGHYNTVDLAGAGFANSLFAIFLVFGIGFAVGVTPLVGKAYGQKNYKEMGSLFRHSITLNTVFVIAITIILLLLSTVMNYMGQTEEVVVAARPYLLINAFSLIPLMVFFTAKQFAEGVKFTKVAMYFTLLANIINVIINYLLIYGSFGAPELGLLGAGIGTFIARLVASVGMMIYVLKSPSFHPFLAGFNKVKINKEKLWAQFKMSMPIGLQALMEVGAFAVGAMIIGTVGTNPIAAHQIVMSMISLTFMMVSGVSSAVSVRVANYYGQDNWVEAKNAGFTGVQFAMLAMIISATTFYVFNEWLPTLYTSDKEVIMYASQMLVFAALFQLSDGLQVIMTGALRGISEVKMPTLICFISYWVVSLPIGYVLTNYTDWSFLGVWIGLSLGLTLSALLLFARFTWKTNHEIQKGTPQKIKA</sequence>
<dbReference type="CDD" id="cd13131">
    <property type="entry name" value="MATE_NorM_like"/>
    <property type="match status" value="1"/>
</dbReference>
<evidence type="ECO:0000256" key="3">
    <source>
        <dbReference type="ARBA" id="ARBA00022449"/>
    </source>
</evidence>
<dbReference type="PANTHER" id="PTHR43298:SF2">
    <property type="entry name" value="FMN_FAD EXPORTER YEEO-RELATED"/>
    <property type="match status" value="1"/>
</dbReference>
<feature type="transmembrane region" description="Helical" evidence="10">
    <location>
        <begin position="275"/>
        <end position="298"/>
    </location>
</feature>
<evidence type="ECO:0000313" key="12">
    <source>
        <dbReference type="Proteomes" id="UP000179797"/>
    </source>
</evidence>
<dbReference type="RefSeq" id="WP_044218293.1">
    <property type="nucleotide sequence ID" value="NZ_JRYR02000001.1"/>
</dbReference>
<dbReference type="Proteomes" id="UP000179797">
    <property type="component" value="Unassembled WGS sequence"/>
</dbReference>
<evidence type="ECO:0000256" key="8">
    <source>
        <dbReference type="ARBA" id="ARBA00023136"/>
    </source>
</evidence>
<dbReference type="GO" id="GO:0015297">
    <property type="term" value="F:antiporter activity"/>
    <property type="evidence" value="ECO:0007669"/>
    <property type="project" value="UniProtKB-KW"/>
</dbReference>
<dbReference type="GO" id="GO:0005886">
    <property type="term" value="C:plasma membrane"/>
    <property type="evidence" value="ECO:0007669"/>
    <property type="project" value="UniProtKB-SubCell"/>
</dbReference>
<name>A0A1S1YZ03_FLAPC</name>
<keyword evidence="4" id="KW-1003">Cell membrane</keyword>
<feature type="transmembrane region" description="Helical" evidence="10">
    <location>
        <begin position="415"/>
        <end position="437"/>
    </location>
</feature>
<dbReference type="PANTHER" id="PTHR43298">
    <property type="entry name" value="MULTIDRUG RESISTANCE PROTEIN NORM-RELATED"/>
    <property type="match status" value="1"/>
</dbReference>
<proteinExistence type="predicted"/>
<keyword evidence="7" id="KW-0406">Ion transport</keyword>
<evidence type="ECO:0000256" key="1">
    <source>
        <dbReference type="ARBA" id="ARBA00004651"/>
    </source>
</evidence>
<gene>
    <name evidence="11" type="ORF">NH26_07680</name>
</gene>
<keyword evidence="5 10" id="KW-0812">Transmembrane</keyword>
<dbReference type="GO" id="GO:0006811">
    <property type="term" value="P:monoatomic ion transport"/>
    <property type="evidence" value="ECO:0007669"/>
    <property type="project" value="UniProtKB-KW"/>
</dbReference>
<dbReference type="PIRSF" id="PIRSF006603">
    <property type="entry name" value="DinF"/>
    <property type="match status" value="1"/>
</dbReference>
<dbReference type="Pfam" id="PF01554">
    <property type="entry name" value="MatE"/>
    <property type="match status" value="2"/>
</dbReference>
<keyword evidence="8 10" id="KW-0472">Membrane</keyword>
<accession>A0A1S1YZ03</accession>
<evidence type="ECO:0000256" key="5">
    <source>
        <dbReference type="ARBA" id="ARBA00022692"/>
    </source>
</evidence>
<evidence type="ECO:0000256" key="7">
    <source>
        <dbReference type="ARBA" id="ARBA00023065"/>
    </source>
</evidence>
<feature type="transmembrane region" description="Helical" evidence="10">
    <location>
        <begin position="162"/>
        <end position="182"/>
    </location>
</feature>
<dbReference type="AlphaFoldDB" id="A0A1S1YZ03"/>
<feature type="transmembrane region" description="Helical" evidence="10">
    <location>
        <begin position="53"/>
        <end position="76"/>
    </location>
</feature>
<keyword evidence="12" id="KW-1185">Reference proteome</keyword>
<dbReference type="EMBL" id="JRYR02000001">
    <property type="protein sequence ID" value="OHX66239.1"/>
    <property type="molecule type" value="Genomic_DNA"/>
</dbReference>
<dbReference type="InterPro" id="IPR002528">
    <property type="entry name" value="MATE_fam"/>
</dbReference>
<keyword evidence="3" id="KW-0050">Antiport</keyword>
<keyword evidence="2" id="KW-0813">Transport</keyword>
<dbReference type="OrthoDB" id="9780160at2"/>
<organism evidence="11 12">
    <name type="scientific">Flammeovirga pacifica</name>
    <dbReference type="NCBI Taxonomy" id="915059"/>
    <lineage>
        <taxon>Bacteria</taxon>
        <taxon>Pseudomonadati</taxon>
        <taxon>Bacteroidota</taxon>
        <taxon>Cytophagia</taxon>
        <taxon>Cytophagales</taxon>
        <taxon>Flammeovirgaceae</taxon>
        <taxon>Flammeovirga</taxon>
    </lineage>
</organism>
<feature type="transmembrane region" description="Helical" evidence="10">
    <location>
        <begin position="389"/>
        <end position="409"/>
    </location>
</feature>
<evidence type="ECO:0000256" key="4">
    <source>
        <dbReference type="ARBA" id="ARBA00022475"/>
    </source>
</evidence>
<evidence type="ECO:0000256" key="9">
    <source>
        <dbReference type="ARBA" id="ARBA00031636"/>
    </source>
</evidence>
<keyword evidence="6 10" id="KW-1133">Transmembrane helix</keyword>
<feature type="transmembrane region" description="Helical" evidence="10">
    <location>
        <begin position="132"/>
        <end position="150"/>
    </location>
</feature>
<dbReference type="GO" id="GO:0042910">
    <property type="term" value="F:xenobiotic transmembrane transporter activity"/>
    <property type="evidence" value="ECO:0007669"/>
    <property type="project" value="InterPro"/>
</dbReference>
<dbReference type="InterPro" id="IPR048279">
    <property type="entry name" value="MdtK-like"/>
</dbReference>
<evidence type="ECO:0000313" key="11">
    <source>
        <dbReference type="EMBL" id="OHX66239.1"/>
    </source>
</evidence>
<protein>
    <recommendedName>
        <fullName evidence="9">Multidrug-efflux transporter</fullName>
    </recommendedName>
</protein>